<evidence type="ECO:0000313" key="5">
    <source>
        <dbReference type="EMBL" id="AKD04381.1"/>
    </source>
</evidence>
<protein>
    <recommendedName>
        <fullName evidence="4">Tyr recombinase domain-containing protein</fullName>
    </recommendedName>
</protein>
<gene>
    <name evidence="5" type="ORF">PKOR_16415</name>
</gene>
<keyword evidence="2" id="KW-0238">DNA-binding</keyword>
<dbReference type="Gene3D" id="1.10.443.10">
    <property type="entry name" value="Intergrase catalytic core"/>
    <property type="match status" value="1"/>
</dbReference>
<dbReference type="Pfam" id="PF00589">
    <property type="entry name" value="Phage_integrase"/>
    <property type="match status" value="1"/>
</dbReference>
<dbReference type="Proteomes" id="UP000033109">
    <property type="component" value="Chromosome"/>
</dbReference>
<dbReference type="InterPro" id="IPR002104">
    <property type="entry name" value="Integrase_catalytic"/>
</dbReference>
<dbReference type="GO" id="GO:0006310">
    <property type="term" value="P:DNA recombination"/>
    <property type="evidence" value="ECO:0007669"/>
    <property type="project" value="UniProtKB-KW"/>
</dbReference>
<feature type="domain" description="Tyr recombinase" evidence="4">
    <location>
        <begin position="197"/>
        <end position="366"/>
    </location>
</feature>
<dbReference type="EMBL" id="CP009621">
    <property type="protein sequence ID" value="AKD04381.1"/>
    <property type="molecule type" value="Genomic_DNA"/>
</dbReference>
<dbReference type="GO" id="GO:0015074">
    <property type="term" value="P:DNA integration"/>
    <property type="evidence" value="ECO:0007669"/>
    <property type="project" value="InterPro"/>
</dbReference>
<dbReference type="PATRIC" id="fig|400092.3.peg.3598"/>
<dbReference type="AlphaFoldDB" id="A0A0E3UYD6"/>
<dbReference type="RefSeq" id="WP_046312170.1">
    <property type="nucleotide sequence ID" value="NZ_CBCSCY010000049.1"/>
</dbReference>
<dbReference type="PANTHER" id="PTHR30349:SF64">
    <property type="entry name" value="PROPHAGE INTEGRASE INTD-RELATED"/>
    <property type="match status" value="1"/>
</dbReference>
<dbReference type="InterPro" id="IPR013762">
    <property type="entry name" value="Integrase-like_cat_sf"/>
</dbReference>
<dbReference type="KEGG" id="pko:PKOR_16415"/>
<keyword evidence="6" id="KW-1185">Reference proteome</keyword>
<dbReference type="CDD" id="cd01185">
    <property type="entry name" value="INTN1_C_like"/>
    <property type="match status" value="1"/>
</dbReference>
<dbReference type="HOGENOM" id="CLU_033139_1_0_10"/>
<evidence type="ECO:0000256" key="1">
    <source>
        <dbReference type="ARBA" id="ARBA00008857"/>
    </source>
</evidence>
<dbReference type="PANTHER" id="PTHR30349">
    <property type="entry name" value="PHAGE INTEGRASE-RELATED"/>
    <property type="match status" value="1"/>
</dbReference>
<sequence length="375" mass="42525">MGVILRQRQKTDRGKISLFLDISHNGKRWTKFLKIYLHPEPTSGRLSPKLKADNREKLAKAEAIRTKYESDLVFGEYGFVEKNKGSANFIEYFEALTTGKKKKSAGNYGNWDSALKHLIKYNGGSKIKFTDISPAWVSGFKNYLDTDAFKKSKEPLSANTKLSYFNKLKAALNQAVNDGIISKNPAVNIKGFKEPDSHREYLTLDELKKIASAECELPILKKSFLFSCLTGLRFSDVSSLTWKQLESSSEEGYYLRFTQQKTKGVTKQYIQPQAVKLLGPTGEPEEKIFKGLYYSAHNNKLLRKWVHSAGISKHITFHSARHTFATLLITLDVDLYTVSKLLGHSDVKITQIYAKLIDKKKREAIDKVPDLGIEL</sequence>
<dbReference type="STRING" id="400092.PKOR_16415"/>
<accession>A0A0E3UYD6</accession>
<dbReference type="GO" id="GO:0003677">
    <property type="term" value="F:DNA binding"/>
    <property type="evidence" value="ECO:0007669"/>
    <property type="project" value="UniProtKB-KW"/>
</dbReference>
<dbReference type="InterPro" id="IPR011010">
    <property type="entry name" value="DNA_brk_join_enz"/>
</dbReference>
<reference evidence="5 6" key="1">
    <citation type="journal article" date="2015" name="Sci. Rep.">
        <title>Unraveling adaptation of Pontibacter korlensis to radiation and infertility in desert through complete genome and comparative transcriptomic analysis.</title>
        <authorList>
            <person name="Dai J."/>
            <person name="Dai W."/>
            <person name="Qiu C."/>
            <person name="Yang Z."/>
            <person name="Zhang Y."/>
            <person name="Zhou M."/>
            <person name="Zhang L."/>
            <person name="Fang C."/>
            <person name="Gao Q."/>
            <person name="Yang Q."/>
            <person name="Li X."/>
            <person name="Wang Z."/>
            <person name="Wang Z."/>
            <person name="Jia Z."/>
            <person name="Chen X."/>
        </authorList>
    </citation>
    <scope>NUCLEOTIDE SEQUENCE [LARGE SCALE GENOMIC DNA]</scope>
    <source>
        <strain evidence="5 6">X14-1T</strain>
    </source>
</reference>
<dbReference type="Pfam" id="PF13102">
    <property type="entry name" value="Phage_int_SAM_5"/>
    <property type="match status" value="1"/>
</dbReference>
<evidence type="ECO:0000259" key="4">
    <source>
        <dbReference type="PROSITE" id="PS51898"/>
    </source>
</evidence>
<keyword evidence="3" id="KW-0233">DNA recombination</keyword>
<evidence type="ECO:0000313" key="6">
    <source>
        <dbReference type="Proteomes" id="UP000033109"/>
    </source>
</evidence>
<dbReference type="InterPro" id="IPR050090">
    <property type="entry name" value="Tyrosine_recombinase_XerCD"/>
</dbReference>
<dbReference type="PROSITE" id="PS51898">
    <property type="entry name" value="TYR_RECOMBINASE"/>
    <property type="match status" value="1"/>
</dbReference>
<proteinExistence type="inferred from homology"/>
<dbReference type="OrthoDB" id="1098628at2"/>
<comment type="similarity">
    <text evidence="1">Belongs to the 'phage' integrase family.</text>
</comment>
<organism evidence="5 6">
    <name type="scientific">Pontibacter korlensis</name>
    <dbReference type="NCBI Taxonomy" id="400092"/>
    <lineage>
        <taxon>Bacteria</taxon>
        <taxon>Pseudomonadati</taxon>
        <taxon>Bacteroidota</taxon>
        <taxon>Cytophagia</taxon>
        <taxon>Cytophagales</taxon>
        <taxon>Hymenobacteraceae</taxon>
        <taxon>Pontibacter</taxon>
    </lineage>
</organism>
<dbReference type="InterPro" id="IPR035386">
    <property type="entry name" value="Arm-DNA-bind_5"/>
</dbReference>
<dbReference type="SUPFAM" id="SSF56349">
    <property type="entry name" value="DNA breaking-rejoining enzymes"/>
    <property type="match status" value="1"/>
</dbReference>
<evidence type="ECO:0000256" key="3">
    <source>
        <dbReference type="ARBA" id="ARBA00023172"/>
    </source>
</evidence>
<dbReference type="Gene3D" id="1.10.150.130">
    <property type="match status" value="1"/>
</dbReference>
<dbReference type="InterPro" id="IPR010998">
    <property type="entry name" value="Integrase_recombinase_N"/>
</dbReference>
<dbReference type="InterPro" id="IPR025269">
    <property type="entry name" value="SAM-like_dom"/>
</dbReference>
<dbReference type="Pfam" id="PF17293">
    <property type="entry name" value="Arm-DNA-bind_5"/>
    <property type="match status" value="1"/>
</dbReference>
<evidence type="ECO:0000256" key="2">
    <source>
        <dbReference type="ARBA" id="ARBA00023125"/>
    </source>
</evidence>
<name>A0A0E3UYD6_9BACT</name>